<dbReference type="EMBL" id="MF459646">
    <property type="protein sequence ID" value="ASU03473.1"/>
    <property type="molecule type" value="Genomic_DNA"/>
</dbReference>
<dbReference type="OrthoDB" id="9310at10239"/>
<protein>
    <submittedName>
        <fullName evidence="1">Putative virion structural protein</fullName>
    </submittedName>
</protein>
<organism evidence="1 2">
    <name type="scientific">Erwinia phage vB_EamM_RisingSun</name>
    <dbReference type="NCBI Taxonomy" id="2026080"/>
    <lineage>
        <taxon>Viruses</taxon>
        <taxon>Duplodnaviria</taxon>
        <taxon>Heunggongvirae</taxon>
        <taxon>Uroviricota</taxon>
        <taxon>Caudoviricetes</taxon>
        <taxon>Chimalliviridae</taxon>
        <taxon>Risingsunvirus</taxon>
        <taxon>Risingsunvirus risingsun</taxon>
    </lineage>
</organism>
<name>A0A223LHX2_9CAUD</name>
<gene>
    <name evidence="1" type="ORF">RISINGSUN_197</name>
</gene>
<evidence type="ECO:0000313" key="1">
    <source>
        <dbReference type="EMBL" id="ASU03473.1"/>
    </source>
</evidence>
<accession>A0A223LHX2</accession>
<sequence length="583" mass="64564">MSLPSRQLFLDRFMEVNRIRYKNDPEVLDRLNKLTVKDIVFEGLTEDPNRPGGMISNFSVPAKAIEAYAQRWIPVDIKSKHIINPANVTNVPTLNDVIAAQARGLFTYQDNGSTKLAIVMAFRQDIPVENLAKEVTKTLNRTTSYVIKDGDLQINFNDSTDDYRLFDVRNETISGEVAVIRLPSNLLKGTWWLGYLGEWTPDEVIRPSILAEMVGVPNGINPDVEWLKFSVEGRIIYVAKRPISKMVSYGSLSGLNLVDGNRIVDIDHEQYKIRLLTAEDSDTSDWNRVMYRVSEDDPTGTFWEEFTDQELGINNSDNGGITLSRSESGGSVYGRGRYSITSLQSVIKTASSPATGWRPVLELIGVDNIEYAPTAHLTGVIPVEPEMSGGASGDFVYAVGPVASRMTEHTDFNGYRYDDVVFAVQGVEVYQNQLVPATEIVDYSYVAVFNVMSVEVKPDTVVKPTEITGSRIQDVVIVPNTVKSTVDPDWLESDNNTAVSNGIISAVAKRGVITLLPTSGYANTADSNSVVGAVTKKGSYVIAADFVIEEITFNGIDNWIPETDYGDLFEEEVYNPDTTFMSF</sequence>
<reference evidence="2" key="1">
    <citation type="submission" date="2017-07" db="EMBL/GenBank/DDBJ databases">
        <authorList>
            <person name="Putnam M.J."/>
            <person name="Sharma R."/>
            <person name="Kruger J.L."/>
            <person name="Berg J.A."/>
            <person name="Payne A.M."/>
            <person name="Fajardo C.P."/>
            <person name="Breakwell D.P."/>
            <person name="Hope S."/>
            <person name="Grose J.H."/>
        </authorList>
    </citation>
    <scope>NUCLEOTIDE SEQUENCE [LARGE SCALE GENOMIC DNA]</scope>
</reference>
<proteinExistence type="predicted"/>
<dbReference type="Proteomes" id="UP000225553">
    <property type="component" value="Segment"/>
</dbReference>
<evidence type="ECO:0000313" key="2">
    <source>
        <dbReference type="Proteomes" id="UP000225553"/>
    </source>
</evidence>
<keyword evidence="2" id="KW-1185">Reference proteome</keyword>